<feature type="region of interest" description="Disordered" evidence="1">
    <location>
        <begin position="116"/>
        <end position="148"/>
    </location>
</feature>
<accession>A0A9X1NJJ3</accession>
<evidence type="ECO:0000313" key="3">
    <source>
        <dbReference type="Proteomes" id="UP001138997"/>
    </source>
</evidence>
<feature type="region of interest" description="Disordered" evidence="1">
    <location>
        <begin position="299"/>
        <end position="325"/>
    </location>
</feature>
<evidence type="ECO:0000256" key="1">
    <source>
        <dbReference type="SAM" id="MobiDB-lite"/>
    </source>
</evidence>
<dbReference type="Proteomes" id="UP001138997">
    <property type="component" value="Unassembled WGS sequence"/>
</dbReference>
<feature type="compositionally biased region" description="Basic and acidic residues" evidence="1">
    <location>
        <begin position="1"/>
        <end position="11"/>
    </location>
</feature>
<dbReference type="AlphaFoldDB" id="A0A9X1NJJ3"/>
<sequence length="325" mass="35700">MSDLLHEENGSHARLRPSARTRRMPRSMRARDRTDQPPSADAAQASAPVADLNEWHAMTEPARSREWSGLVGWVRWLHDAYELSVEERLPLCWYQHPGLVEELRALKAWREEIYRNPPPATAPAPPTDDGEGTGDAPGSGRVSSPGAGQAARYWHAELRQVLHAAGTQYAPGCPAGHRGATLLHDVNPDLHERWIAGNDGTGAPAPLLTAPDPGNTGHPSGPGDPMLIEHTALMAAVDDGRARSLGALVQDYVQFEDSWWTRIPAITTPDNHPSANDPATQPLWQKVVNDDLIERLDRSAERLRTADDAVKNQRPRRTPERPATS</sequence>
<reference evidence="2" key="1">
    <citation type="submission" date="2021-11" db="EMBL/GenBank/DDBJ databases">
        <title>Streptomyces corallinus and Kineosporia corallina sp. nov., two new coral-derived marine actinobacteria.</title>
        <authorList>
            <person name="Buangrab K."/>
            <person name="Sutthacheep M."/>
            <person name="Yeemin T."/>
            <person name="Harunari E."/>
            <person name="Igarashi Y."/>
            <person name="Sripreechasak P."/>
            <person name="Kanchanasin P."/>
            <person name="Tanasupawat S."/>
            <person name="Phongsopitanun W."/>
        </authorList>
    </citation>
    <scope>NUCLEOTIDE SEQUENCE</scope>
    <source>
        <strain evidence="2">JCM 31032</strain>
    </source>
</reference>
<dbReference type="EMBL" id="JAJOMB010000027">
    <property type="protein sequence ID" value="MCD5316172.1"/>
    <property type="molecule type" value="Genomic_DNA"/>
</dbReference>
<proteinExistence type="predicted"/>
<keyword evidence="3" id="KW-1185">Reference proteome</keyword>
<name>A0A9X1NJJ3_9ACTN</name>
<feature type="compositionally biased region" description="Low complexity" evidence="1">
    <location>
        <begin position="36"/>
        <end position="49"/>
    </location>
</feature>
<feature type="region of interest" description="Disordered" evidence="1">
    <location>
        <begin position="1"/>
        <end position="49"/>
    </location>
</feature>
<feature type="compositionally biased region" description="Pro residues" evidence="1">
    <location>
        <begin position="116"/>
        <end position="126"/>
    </location>
</feature>
<evidence type="ECO:0000313" key="2">
    <source>
        <dbReference type="EMBL" id="MCD5316172.1"/>
    </source>
</evidence>
<dbReference type="RefSeq" id="WP_231449024.1">
    <property type="nucleotide sequence ID" value="NZ_JAJOMB010000027.1"/>
</dbReference>
<gene>
    <name evidence="2" type="ORF">LR394_35280</name>
</gene>
<feature type="compositionally biased region" description="Basic residues" evidence="1">
    <location>
        <begin position="13"/>
        <end position="28"/>
    </location>
</feature>
<comment type="caution">
    <text evidence="2">The sequence shown here is derived from an EMBL/GenBank/DDBJ whole genome shotgun (WGS) entry which is preliminary data.</text>
</comment>
<protein>
    <submittedName>
        <fullName evidence="2">Uncharacterized protein</fullName>
    </submittedName>
</protein>
<organism evidence="2 3">
    <name type="scientific">Kineosporia babensis</name>
    <dbReference type="NCBI Taxonomy" id="499548"/>
    <lineage>
        <taxon>Bacteria</taxon>
        <taxon>Bacillati</taxon>
        <taxon>Actinomycetota</taxon>
        <taxon>Actinomycetes</taxon>
        <taxon>Kineosporiales</taxon>
        <taxon>Kineosporiaceae</taxon>
        <taxon>Kineosporia</taxon>
    </lineage>
</organism>
<feature type="compositionally biased region" description="Basic and acidic residues" evidence="1">
    <location>
        <begin position="299"/>
        <end position="311"/>
    </location>
</feature>